<dbReference type="InterPro" id="IPR020904">
    <property type="entry name" value="Sc_DH/Rdtase_CS"/>
</dbReference>
<proteinExistence type="inferred from homology"/>
<dbReference type="Proteomes" id="UP001206895">
    <property type="component" value="Unassembled WGS sequence"/>
</dbReference>
<dbReference type="PROSITE" id="PS00061">
    <property type="entry name" value="ADH_SHORT"/>
    <property type="match status" value="1"/>
</dbReference>
<evidence type="ECO:0000256" key="3">
    <source>
        <dbReference type="RuleBase" id="RU000363"/>
    </source>
</evidence>
<organism evidence="5 6">
    <name type="scientific">Williamsia maris</name>
    <dbReference type="NCBI Taxonomy" id="72806"/>
    <lineage>
        <taxon>Bacteria</taxon>
        <taxon>Bacillati</taxon>
        <taxon>Actinomycetota</taxon>
        <taxon>Actinomycetes</taxon>
        <taxon>Mycobacteriales</taxon>
        <taxon>Nocardiaceae</taxon>
        <taxon>Williamsia</taxon>
    </lineage>
</organism>
<dbReference type="InterPro" id="IPR036291">
    <property type="entry name" value="NAD(P)-bd_dom_sf"/>
</dbReference>
<evidence type="ECO:0000259" key="4">
    <source>
        <dbReference type="SMART" id="SM00822"/>
    </source>
</evidence>
<dbReference type="PRINTS" id="PR00081">
    <property type="entry name" value="GDHRDH"/>
</dbReference>
<dbReference type="PRINTS" id="PR00080">
    <property type="entry name" value="SDRFAMILY"/>
</dbReference>
<sequence length="287" mass="29446">MSPRISVAGKVAVVTGGASGIGAATAAALAAKGAHVVILDRADSTQAADALPHANGNRHLGLRADVTDSASLESAVAAVIDEYGCIDIVVANAGVAEAGTVAVTPIDALARTVEVNLIGVIRTVHATLLHVIDQRGHILLVSSAAALKNVPGGSAYAASKAGVEWFGGSLRLEVAHKGVSVGVAHPAWIRTPMYAAQDRIDAVREGIQRLPWPFNVVTDVDDCAAAFVAGIENRSRKIYVPAALAAVDKVRGVFTGRLWDIAVGLRASSTVPALEREVSALRATEPA</sequence>
<keyword evidence="2" id="KW-0560">Oxidoreductase</keyword>
<dbReference type="NCBIfam" id="NF004526">
    <property type="entry name" value="PRK05872.1"/>
    <property type="match status" value="1"/>
</dbReference>
<dbReference type="PANTHER" id="PTHR44196">
    <property type="entry name" value="DEHYDROGENASE/REDUCTASE SDR FAMILY MEMBER 7B"/>
    <property type="match status" value="1"/>
</dbReference>
<evidence type="ECO:0000256" key="1">
    <source>
        <dbReference type="ARBA" id="ARBA00006484"/>
    </source>
</evidence>
<evidence type="ECO:0000256" key="2">
    <source>
        <dbReference type="ARBA" id="ARBA00023002"/>
    </source>
</evidence>
<feature type="domain" description="Ketoreductase" evidence="4">
    <location>
        <begin position="10"/>
        <end position="186"/>
    </location>
</feature>
<dbReference type="PANTHER" id="PTHR44196:SF1">
    <property type="entry name" value="DEHYDROGENASE_REDUCTASE SDR FAMILY MEMBER 7B"/>
    <property type="match status" value="1"/>
</dbReference>
<comment type="caution">
    <text evidence="5">The sequence shown here is derived from an EMBL/GenBank/DDBJ whole genome shotgun (WGS) entry which is preliminary data.</text>
</comment>
<dbReference type="Pfam" id="PF00106">
    <property type="entry name" value="adh_short"/>
    <property type="match status" value="1"/>
</dbReference>
<dbReference type="InterPro" id="IPR057326">
    <property type="entry name" value="KR_dom"/>
</dbReference>
<keyword evidence="6" id="KW-1185">Reference proteome</keyword>
<accession>A0ABT1HBG8</accession>
<reference evidence="5 6" key="1">
    <citation type="submission" date="2022-06" db="EMBL/GenBank/DDBJ databases">
        <title>Genomic Encyclopedia of Archaeal and Bacterial Type Strains, Phase II (KMG-II): from individual species to whole genera.</title>
        <authorList>
            <person name="Goeker M."/>
        </authorList>
    </citation>
    <scope>NUCLEOTIDE SEQUENCE [LARGE SCALE GENOMIC DNA]</scope>
    <source>
        <strain evidence="5 6">DSM 44693</strain>
    </source>
</reference>
<name>A0ABT1HBG8_9NOCA</name>
<dbReference type="InterPro" id="IPR002347">
    <property type="entry name" value="SDR_fam"/>
</dbReference>
<dbReference type="RefSeq" id="WP_253660039.1">
    <property type="nucleotide sequence ID" value="NZ_BAAAJQ010000001.1"/>
</dbReference>
<dbReference type="Gene3D" id="3.40.50.720">
    <property type="entry name" value="NAD(P)-binding Rossmann-like Domain"/>
    <property type="match status" value="1"/>
</dbReference>
<dbReference type="EMBL" id="JAMTCJ010000001">
    <property type="protein sequence ID" value="MCP2175031.1"/>
    <property type="molecule type" value="Genomic_DNA"/>
</dbReference>
<dbReference type="SUPFAM" id="SSF51735">
    <property type="entry name" value="NAD(P)-binding Rossmann-fold domains"/>
    <property type="match status" value="1"/>
</dbReference>
<evidence type="ECO:0000313" key="5">
    <source>
        <dbReference type="EMBL" id="MCP2175031.1"/>
    </source>
</evidence>
<dbReference type="SMART" id="SM00822">
    <property type="entry name" value="PKS_KR"/>
    <property type="match status" value="1"/>
</dbReference>
<gene>
    <name evidence="5" type="ORF">LX13_000838</name>
</gene>
<protein>
    <submittedName>
        <fullName evidence="5">Short-chain dehydrogenase</fullName>
    </submittedName>
</protein>
<comment type="similarity">
    <text evidence="1 3">Belongs to the short-chain dehydrogenases/reductases (SDR) family.</text>
</comment>
<evidence type="ECO:0000313" key="6">
    <source>
        <dbReference type="Proteomes" id="UP001206895"/>
    </source>
</evidence>